<comment type="caution">
    <text evidence="2">The sequence shown here is derived from an EMBL/GenBank/DDBJ whole genome shotgun (WGS) entry which is preliminary data.</text>
</comment>
<dbReference type="Gene3D" id="1.10.3090.10">
    <property type="entry name" value="cca-adding enzyme, domain 2"/>
    <property type="match status" value="1"/>
</dbReference>
<keyword evidence="3" id="KW-1185">Reference proteome</keyword>
<organism evidence="2 3">
    <name type="scientific">Cinchona calisaya</name>
    <dbReference type="NCBI Taxonomy" id="153742"/>
    <lineage>
        <taxon>Eukaryota</taxon>
        <taxon>Viridiplantae</taxon>
        <taxon>Streptophyta</taxon>
        <taxon>Embryophyta</taxon>
        <taxon>Tracheophyta</taxon>
        <taxon>Spermatophyta</taxon>
        <taxon>Magnoliopsida</taxon>
        <taxon>eudicotyledons</taxon>
        <taxon>Gunneridae</taxon>
        <taxon>Pentapetalae</taxon>
        <taxon>asterids</taxon>
        <taxon>lamiids</taxon>
        <taxon>Gentianales</taxon>
        <taxon>Rubiaceae</taxon>
        <taxon>Cinchonoideae</taxon>
        <taxon>Cinchoneae</taxon>
        <taxon>Cinchona</taxon>
    </lineage>
</organism>
<accession>A0ABD2YYR6</accession>
<protein>
    <recommendedName>
        <fullName evidence="1">tRNA nucleotidyltransferase/poly(A) polymerase RNA and SrmB- binding domain-containing protein</fullName>
    </recommendedName>
</protein>
<sequence length="324" mass="36631">MFDPFARIVYDYMGGLEDIRQAKVRSIVPADASFMEDCARILRGVRIAARLRFRFARETAHSVKQLSSSVLSLDKGRILMEMNYMLAYGSAEASLRLLWKFGLLEFLLPMQAAYFVSQGFRRRDKRSNMLLSLFSNLDKLLAPDQPCHCSLWIGILAFHKALADQPRHPLVIAAFSIAVYSGGSLSDAVEIVRIISQPHQRGFVELSELYSLESEDDLFDEVIDLGASVNAALKKMTDEYLISQALIEYPQAPQSDLVFISSALQLKVCTIFDCVRRGKEKSYVPKQGSKINYESLALGRLHEIRHIFARIVFDTVYPPHLKGN</sequence>
<dbReference type="Proteomes" id="UP001630127">
    <property type="component" value="Unassembled WGS sequence"/>
</dbReference>
<dbReference type="Pfam" id="PF12627">
    <property type="entry name" value="PolyA_pol_RNAbd"/>
    <property type="match status" value="1"/>
</dbReference>
<evidence type="ECO:0000313" key="3">
    <source>
        <dbReference type="Proteomes" id="UP001630127"/>
    </source>
</evidence>
<dbReference type="EMBL" id="JBJUIK010000012">
    <property type="protein sequence ID" value="KAL3511494.1"/>
    <property type="molecule type" value="Genomic_DNA"/>
</dbReference>
<dbReference type="PANTHER" id="PTHR43051">
    <property type="entry name" value="POLYNUCLEOTIDE ADENYLYLTRANSFERASE FAMILY PROTEIN"/>
    <property type="match status" value="1"/>
</dbReference>
<dbReference type="InterPro" id="IPR032828">
    <property type="entry name" value="PolyA_RNA-bd"/>
</dbReference>
<name>A0ABD2YYR6_9GENT</name>
<dbReference type="SUPFAM" id="SSF81891">
    <property type="entry name" value="Poly A polymerase C-terminal region-like"/>
    <property type="match status" value="1"/>
</dbReference>
<dbReference type="AlphaFoldDB" id="A0ABD2YYR6"/>
<feature type="domain" description="tRNA nucleotidyltransferase/poly(A) polymerase RNA and SrmB- binding" evidence="1">
    <location>
        <begin position="53"/>
        <end position="113"/>
    </location>
</feature>
<dbReference type="InterPro" id="IPR052191">
    <property type="entry name" value="tRNA_ntf/polyA_polymerase_I"/>
</dbReference>
<evidence type="ECO:0000313" key="2">
    <source>
        <dbReference type="EMBL" id="KAL3511494.1"/>
    </source>
</evidence>
<gene>
    <name evidence="2" type="ORF">ACH5RR_030895</name>
</gene>
<proteinExistence type="predicted"/>
<evidence type="ECO:0000259" key="1">
    <source>
        <dbReference type="Pfam" id="PF12627"/>
    </source>
</evidence>
<dbReference type="PANTHER" id="PTHR43051:SF4">
    <property type="entry name" value="POLY(A) POLYMERASE I-LIKE"/>
    <property type="match status" value="1"/>
</dbReference>
<reference evidence="2 3" key="1">
    <citation type="submission" date="2024-11" db="EMBL/GenBank/DDBJ databases">
        <title>A near-complete genome assembly of Cinchona calisaya.</title>
        <authorList>
            <person name="Lian D.C."/>
            <person name="Zhao X.W."/>
            <person name="Wei L."/>
        </authorList>
    </citation>
    <scope>NUCLEOTIDE SEQUENCE [LARGE SCALE GENOMIC DNA]</scope>
    <source>
        <tissue evidence="2">Nenye</tissue>
    </source>
</reference>